<evidence type="ECO:0000313" key="2">
    <source>
        <dbReference type="EMBL" id="AUX21107.1"/>
    </source>
</evidence>
<reference evidence="2 3" key="1">
    <citation type="submission" date="2015-09" db="EMBL/GenBank/DDBJ databases">
        <title>Sorangium comparison.</title>
        <authorList>
            <person name="Zaburannyi N."/>
            <person name="Bunk B."/>
            <person name="Overmann J."/>
            <person name="Mueller R."/>
        </authorList>
    </citation>
    <scope>NUCLEOTIDE SEQUENCE [LARGE SCALE GENOMIC DNA]</scope>
    <source>
        <strain evidence="2 3">So ceGT47</strain>
    </source>
</reference>
<gene>
    <name evidence="2" type="ORF">SOCEGT47_015850</name>
</gene>
<feature type="chain" id="PRO_5020576288" description="Secreted protein" evidence="1">
    <location>
        <begin position="18"/>
        <end position="91"/>
    </location>
</feature>
<evidence type="ECO:0008006" key="4">
    <source>
        <dbReference type="Google" id="ProtNLM"/>
    </source>
</evidence>
<feature type="signal peptide" evidence="1">
    <location>
        <begin position="1"/>
        <end position="17"/>
    </location>
</feature>
<name>A0A4P2PWF3_SORCE</name>
<organism evidence="2 3">
    <name type="scientific">Sorangium cellulosum</name>
    <name type="common">Polyangium cellulosum</name>
    <dbReference type="NCBI Taxonomy" id="56"/>
    <lineage>
        <taxon>Bacteria</taxon>
        <taxon>Pseudomonadati</taxon>
        <taxon>Myxococcota</taxon>
        <taxon>Polyangia</taxon>
        <taxon>Polyangiales</taxon>
        <taxon>Polyangiaceae</taxon>
        <taxon>Sorangium</taxon>
    </lineage>
</organism>
<dbReference type="Proteomes" id="UP000295781">
    <property type="component" value="Chromosome"/>
</dbReference>
<sequence>MVVVAAAALLAPPRCFAGVDPDGAGLFALPAQRIARAAEPLAQRGSPGGSGGLAARVARTLSRAVTRALRSGISPMFLGVHGLGVIVSGEM</sequence>
<dbReference type="AlphaFoldDB" id="A0A4P2PWF3"/>
<protein>
    <recommendedName>
        <fullName evidence="4">Secreted protein</fullName>
    </recommendedName>
</protein>
<dbReference type="RefSeq" id="WP_165373092.1">
    <property type="nucleotide sequence ID" value="NZ_CP012670.1"/>
</dbReference>
<evidence type="ECO:0000256" key="1">
    <source>
        <dbReference type="SAM" id="SignalP"/>
    </source>
</evidence>
<keyword evidence="1" id="KW-0732">Signal</keyword>
<dbReference type="EMBL" id="CP012670">
    <property type="protein sequence ID" value="AUX21107.1"/>
    <property type="molecule type" value="Genomic_DNA"/>
</dbReference>
<accession>A0A4P2PWF3</accession>
<evidence type="ECO:0000313" key="3">
    <source>
        <dbReference type="Proteomes" id="UP000295781"/>
    </source>
</evidence>
<proteinExistence type="predicted"/>